<dbReference type="InterPro" id="IPR008966">
    <property type="entry name" value="Adhesion_dom_sf"/>
</dbReference>
<dbReference type="AlphaFoldDB" id="A0A1S8YS08"/>
<dbReference type="SUPFAM" id="SSF49401">
    <property type="entry name" value="Bacterial adhesins"/>
    <property type="match status" value="1"/>
</dbReference>
<keyword evidence="3" id="KW-1185">Reference proteome</keyword>
<gene>
    <name evidence="2" type="ORF">BTJ39_00300</name>
</gene>
<dbReference type="OrthoDB" id="6620416at2"/>
<dbReference type="Proteomes" id="UP000190667">
    <property type="component" value="Unassembled WGS sequence"/>
</dbReference>
<dbReference type="Gene3D" id="2.60.40.1090">
    <property type="entry name" value="Fimbrial-type adhesion domain"/>
    <property type="match status" value="1"/>
</dbReference>
<dbReference type="STRING" id="1926881.BTJ39_00300"/>
<dbReference type="GO" id="GO:0007155">
    <property type="term" value="P:cell adhesion"/>
    <property type="evidence" value="ECO:0007669"/>
    <property type="project" value="InterPro"/>
</dbReference>
<dbReference type="RefSeq" id="WP_078000668.1">
    <property type="nucleotide sequence ID" value="NZ_MRUL01000001.1"/>
</dbReference>
<accession>A0A1S8YS08</accession>
<dbReference type="InterPro" id="IPR000259">
    <property type="entry name" value="Adhesion_dom_fimbrial"/>
</dbReference>
<organism evidence="2 3">
    <name type="scientific">Izhakiella australiensis</name>
    <dbReference type="NCBI Taxonomy" id="1926881"/>
    <lineage>
        <taxon>Bacteria</taxon>
        <taxon>Pseudomonadati</taxon>
        <taxon>Pseudomonadota</taxon>
        <taxon>Gammaproteobacteria</taxon>
        <taxon>Enterobacterales</taxon>
        <taxon>Erwiniaceae</taxon>
        <taxon>Izhakiella</taxon>
    </lineage>
</organism>
<proteinExistence type="predicted"/>
<evidence type="ECO:0000313" key="2">
    <source>
        <dbReference type="EMBL" id="OON41645.1"/>
    </source>
</evidence>
<dbReference type="InterPro" id="IPR036937">
    <property type="entry name" value="Adhesion_dom_fimbrial_sf"/>
</dbReference>
<feature type="domain" description="Fimbrial-type adhesion" evidence="1">
    <location>
        <begin position="39"/>
        <end position="166"/>
    </location>
</feature>
<reference evidence="2 3" key="1">
    <citation type="submission" date="2016-12" db="EMBL/GenBank/DDBJ databases">
        <title>Izhakiella australiana sp. nov. of genus Izhakiella isolated from Australian desert.</title>
        <authorList>
            <person name="Ji M."/>
        </authorList>
    </citation>
    <scope>NUCLEOTIDE SEQUENCE [LARGE SCALE GENOMIC DNA]</scope>
    <source>
        <strain evidence="2 3">D4N98</strain>
    </source>
</reference>
<dbReference type="EMBL" id="MRUL01000001">
    <property type="protein sequence ID" value="OON41645.1"/>
    <property type="molecule type" value="Genomic_DNA"/>
</dbReference>
<comment type="caution">
    <text evidence="2">The sequence shown here is derived from an EMBL/GenBank/DDBJ whole genome shotgun (WGS) entry which is preliminary data.</text>
</comment>
<protein>
    <recommendedName>
        <fullName evidence="1">Fimbrial-type adhesion domain-containing protein</fullName>
    </recommendedName>
</protein>
<evidence type="ECO:0000259" key="1">
    <source>
        <dbReference type="Pfam" id="PF00419"/>
    </source>
</evidence>
<sequence length="169" mass="18232">MRPSGYINTPITRGGSAPDDPRYFTWDIIAGNDSIFTSGTCAINDGKNIDIDFGQIPEWHLSASAAASRYQRRVNVPYRCKSPVSMPIKITLSADASPFSDSAIMTSNQNLGVEMYYENQQIKPGDSIRTELQSGLGSSDLNFVLVKKSSVAVSKGPFNGSAVLVMSAD</sequence>
<evidence type="ECO:0000313" key="3">
    <source>
        <dbReference type="Proteomes" id="UP000190667"/>
    </source>
</evidence>
<dbReference type="GO" id="GO:0009289">
    <property type="term" value="C:pilus"/>
    <property type="evidence" value="ECO:0007669"/>
    <property type="project" value="InterPro"/>
</dbReference>
<dbReference type="Pfam" id="PF00419">
    <property type="entry name" value="Fimbrial"/>
    <property type="match status" value="1"/>
</dbReference>
<name>A0A1S8YS08_9GAMM</name>